<dbReference type="EMBL" id="GL732558">
    <property type="protein sequence ID" value="EFX78099.1"/>
    <property type="molecule type" value="Genomic_DNA"/>
</dbReference>
<keyword evidence="2" id="KW-1185">Reference proteome</keyword>
<dbReference type="AlphaFoldDB" id="E9GQB8"/>
<dbReference type="eggNOG" id="ENOG502T2NM">
    <property type="taxonomic scope" value="Eukaryota"/>
</dbReference>
<dbReference type="InParanoid" id="E9GQB8"/>
<proteinExistence type="predicted"/>
<evidence type="ECO:0000313" key="1">
    <source>
        <dbReference type="EMBL" id="EFX78099.1"/>
    </source>
</evidence>
<dbReference type="Proteomes" id="UP000000305">
    <property type="component" value="Unassembled WGS sequence"/>
</dbReference>
<dbReference type="PANTHER" id="PTHR33173:SF2">
    <property type="entry name" value="MYND-TYPE DOMAIN-CONTAINING PROTEIN"/>
    <property type="match status" value="1"/>
</dbReference>
<dbReference type="PANTHER" id="PTHR33173">
    <property type="match status" value="1"/>
</dbReference>
<dbReference type="OrthoDB" id="6385208at2759"/>
<gene>
    <name evidence="1" type="ORF">DAPPUDRAFT_246375</name>
</gene>
<name>E9GQB8_DAPPU</name>
<dbReference type="KEGG" id="dpx:DAPPUDRAFT_246375"/>
<organism evidence="1 2">
    <name type="scientific">Daphnia pulex</name>
    <name type="common">Water flea</name>
    <dbReference type="NCBI Taxonomy" id="6669"/>
    <lineage>
        <taxon>Eukaryota</taxon>
        <taxon>Metazoa</taxon>
        <taxon>Ecdysozoa</taxon>
        <taxon>Arthropoda</taxon>
        <taxon>Crustacea</taxon>
        <taxon>Branchiopoda</taxon>
        <taxon>Diplostraca</taxon>
        <taxon>Cladocera</taxon>
        <taxon>Anomopoda</taxon>
        <taxon>Daphniidae</taxon>
        <taxon>Daphnia</taxon>
    </lineage>
</organism>
<dbReference type="HOGENOM" id="CLU_116897_0_0_1"/>
<accession>E9GQB8</accession>
<evidence type="ECO:0000313" key="2">
    <source>
        <dbReference type="Proteomes" id="UP000000305"/>
    </source>
</evidence>
<sequence length="203" mass="23391">MWNSGSTTSDLAKGKKFLKQLLYVQHVDKKKDTASEIPERSLHEYLIIDQEVFSDKELTEYLKHPTANLGILKSSLDHFIHLTTVYSNPLPIPLKSGVTIHAFVVFQTKKNKAESEETWWSLEKNGQYIVLQQSPVKDDVTEKLYDPEKKEHVQRLGPVKLLESARGNLDVLINLLRAIWKTSQINKSYHLLYSNCQNFAVRL</sequence>
<protein>
    <submittedName>
        <fullName evidence="1">Uncharacterized protein</fullName>
    </submittedName>
</protein>
<dbReference type="PhylomeDB" id="E9GQB8"/>
<reference evidence="1 2" key="1">
    <citation type="journal article" date="2011" name="Science">
        <title>The ecoresponsive genome of Daphnia pulex.</title>
        <authorList>
            <person name="Colbourne J.K."/>
            <person name="Pfrender M.E."/>
            <person name="Gilbert D."/>
            <person name="Thomas W.K."/>
            <person name="Tucker A."/>
            <person name="Oakley T.H."/>
            <person name="Tokishita S."/>
            <person name="Aerts A."/>
            <person name="Arnold G.J."/>
            <person name="Basu M.K."/>
            <person name="Bauer D.J."/>
            <person name="Caceres C.E."/>
            <person name="Carmel L."/>
            <person name="Casola C."/>
            <person name="Choi J.H."/>
            <person name="Detter J.C."/>
            <person name="Dong Q."/>
            <person name="Dusheyko S."/>
            <person name="Eads B.D."/>
            <person name="Frohlich T."/>
            <person name="Geiler-Samerotte K.A."/>
            <person name="Gerlach D."/>
            <person name="Hatcher P."/>
            <person name="Jogdeo S."/>
            <person name="Krijgsveld J."/>
            <person name="Kriventseva E.V."/>
            <person name="Kultz D."/>
            <person name="Laforsch C."/>
            <person name="Lindquist E."/>
            <person name="Lopez J."/>
            <person name="Manak J.R."/>
            <person name="Muller J."/>
            <person name="Pangilinan J."/>
            <person name="Patwardhan R.P."/>
            <person name="Pitluck S."/>
            <person name="Pritham E.J."/>
            <person name="Rechtsteiner A."/>
            <person name="Rho M."/>
            <person name="Rogozin I.B."/>
            <person name="Sakarya O."/>
            <person name="Salamov A."/>
            <person name="Schaack S."/>
            <person name="Shapiro H."/>
            <person name="Shiga Y."/>
            <person name="Skalitzky C."/>
            <person name="Smith Z."/>
            <person name="Souvorov A."/>
            <person name="Sung W."/>
            <person name="Tang Z."/>
            <person name="Tsuchiya D."/>
            <person name="Tu H."/>
            <person name="Vos H."/>
            <person name="Wang M."/>
            <person name="Wolf Y.I."/>
            <person name="Yamagata H."/>
            <person name="Yamada T."/>
            <person name="Ye Y."/>
            <person name="Shaw J.R."/>
            <person name="Andrews J."/>
            <person name="Crease T.J."/>
            <person name="Tang H."/>
            <person name="Lucas S.M."/>
            <person name="Robertson H.M."/>
            <person name="Bork P."/>
            <person name="Koonin E.V."/>
            <person name="Zdobnov E.M."/>
            <person name="Grigoriev I.V."/>
            <person name="Lynch M."/>
            <person name="Boore J.L."/>
        </authorList>
    </citation>
    <scope>NUCLEOTIDE SEQUENCE [LARGE SCALE GENOMIC DNA]</scope>
</reference>